<organism evidence="2 3">
    <name type="scientific">Promicromonospora kroppenstedtii</name>
    <dbReference type="NCBI Taxonomy" id="440482"/>
    <lineage>
        <taxon>Bacteria</taxon>
        <taxon>Bacillati</taxon>
        <taxon>Actinomycetota</taxon>
        <taxon>Actinomycetes</taxon>
        <taxon>Micrococcales</taxon>
        <taxon>Promicromonosporaceae</taxon>
        <taxon>Promicromonospora</taxon>
    </lineage>
</organism>
<dbReference type="Proteomes" id="UP001611580">
    <property type="component" value="Unassembled WGS sequence"/>
</dbReference>
<dbReference type="InterPro" id="IPR023286">
    <property type="entry name" value="ABATE_dom_sf"/>
</dbReference>
<evidence type="ECO:0000313" key="2">
    <source>
        <dbReference type="EMBL" id="MFI2489187.1"/>
    </source>
</evidence>
<name>A0ABW7XNT0_9MICO</name>
<dbReference type="Gene3D" id="1.10.3300.10">
    <property type="entry name" value="Jann2411-like domain"/>
    <property type="match status" value="1"/>
</dbReference>
<dbReference type="RefSeq" id="WP_397406259.1">
    <property type="nucleotide sequence ID" value="NZ_JBIRYI010000013.1"/>
</dbReference>
<accession>A0ABW7XNT0</accession>
<dbReference type="EMBL" id="JBIRYI010000013">
    <property type="protein sequence ID" value="MFI2489187.1"/>
    <property type="molecule type" value="Genomic_DNA"/>
</dbReference>
<evidence type="ECO:0000259" key="1">
    <source>
        <dbReference type="Pfam" id="PF11706"/>
    </source>
</evidence>
<dbReference type="Pfam" id="PF11706">
    <property type="entry name" value="zf-CGNR"/>
    <property type="match status" value="1"/>
</dbReference>
<dbReference type="Pfam" id="PF07336">
    <property type="entry name" value="ABATE"/>
    <property type="match status" value="1"/>
</dbReference>
<sequence length="177" mass="19306">MKVVTREDEELLLELLNTTPVVDGESTDELADPDSALAWAAAHGGAGSSGEIARLRRVRAALQDVIRGAGDAQLLEEHVERIALRPSFHAGALTWELQAPADERLAARVLLAWAAIDERAPGRIRPCANPACCRFLHDRSNANTARWCSMALCGNRFKARRHYQRTRKPADGSTGSS</sequence>
<protein>
    <submittedName>
        <fullName evidence="2">CGNR zinc finger domain-containing protein</fullName>
    </submittedName>
</protein>
<proteinExistence type="predicted"/>
<reference evidence="2 3" key="1">
    <citation type="submission" date="2024-10" db="EMBL/GenBank/DDBJ databases">
        <title>The Natural Products Discovery Center: Release of the First 8490 Sequenced Strains for Exploring Actinobacteria Biosynthetic Diversity.</title>
        <authorList>
            <person name="Kalkreuter E."/>
            <person name="Kautsar S.A."/>
            <person name="Yang D."/>
            <person name="Bader C.D."/>
            <person name="Teijaro C.N."/>
            <person name="Fluegel L."/>
            <person name="Davis C.M."/>
            <person name="Simpson J.R."/>
            <person name="Lauterbach L."/>
            <person name="Steele A.D."/>
            <person name="Gui C."/>
            <person name="Meng S."/>
            <person name="Li G."/>
            <person name="Viehrig K."/>
            <person name="Ye F."/>
            <person name="Su P."/>
            <person name="Kiefer A.F."/>
            <person name="Nichols A."/>
            <person name="Cepeda A.J."/>
            <person name="Yan W."/>
            <person name="Fan B."/>
            <person name="Jiang Y."/>
            <person name="Adhikari A."/>
            <person name="Zheng C.-J."/>
            <person name="Schuster L."/>
            <person name="Cowan T.M."/>
            <person name="Smanski M.J."/>
            <person name="Chevrette M.G."/>
            <person name="De Carvalho L.P.S."/>
            <person name="Shen B."/>
        </authorList>
    </citation>
    <scope>NUCLEOTIDE SEQUENCE [LARGE SCALE GENOMIC DNA]</scope>
    <source>
        <strain evidence="2 3">NPDC019481</strain>
    </source>
</reference>
<dbReference type="PANTHER" id="PTHR35525">
    <property type="entry name" value="BLL6575 PROTEIN"/>
    <property type="match status" value="1"/>
</dbReference>
<feature type="domain" description="Zinc finger CGNR" evidence="1">
    <location>
        <begin position="123"/>
        <end position="165"/>
    </location>
</feature>
<dbReference type="InterPro" id="IPR010852">
    <property type="entry name" value="ABATE"/>
</dbReference>
<dbReference type="PANTHER" id="PTHR35525:SF3">
    <property type="entry name" value="BLL6575 PROTEIN"/>
    <property type="match status" value="1"/>
</dbReference>
<dbReference type="InterPro" id="IPR021005">
    <property type="entry name" value="Znf_CGNR"/>
</dbReference>
<comment type="caution">
    <text evidence="2">The sequence shown here is derived from an EMBL/GenBank/DDBJ whole genome shotgun (WGS) entry which is preliminary data.</text>
</comment>
<dbReference type="SUPFAM" id="SSF160904">
    <property type="entry name" value="Jann2411-like"/>
    <property type="match status" value="1"/>
</dbReference>
<keyword evidence="3" id="KW-1185">Reference proteome</keyword>
<evidence type="ECO:0000313" key="3">
    <source>
        <dbReference type="Proteomes" id="UP001611580"/>
    </source>
</evidence>
<gene>
    <name evidence="2" type="ORF">ACH47X_19920</name>
</gene>